<keyword evidence="1" id="KW-0472">Membrane</keyword>
<dbReference type="PANTHER" id="PTHR40465:SF1">
    <property type="entry name" value="DUF6534 DOMAIN-CONTAINING PROTEIN"/>
    <property type="match status" value="1"/>
</dbReference>
<proteinExistence type="predicted"/>
<protein>
    <recommendedName>
        <fullName evidence="2">DUF6534 domain-containing protein</fullName>
    </recommendedName>
</protein>
<evidence type="ECO:0000256" key="1">
    <source>
        <dbReference type="SAM" id="Phobius"/>
    </source>
</evidence>
<dbReference type="AlphaFoldDB" id="A0A8E2B1F4"/>
<keyword evidence="4" id="KW-1185">Reference proteome</keyword>
<feature type="transmembrane region" description="Helical" evidence="1">
    <location>
        <begin position="66"/>
        <end position="88"/>
    </location>
</feature>
<dbReference type="Pfam" id="PF20152">
    <property type="entry name" value="DUF6534"/>
    <property type="match status" value="1"/>
</dbReference>
<feature type="transmembrane region" description="Helical" evidence="1">
    <location>
        <begin position="33"/>
        <end position="54"/>
    </location>
</feature>
<feature type="transmembrane region" description="Helical" evidence="1">
    <location>
        <begin position="176"/>
        <end position="197"/>
    </location>
</feature>
<dbReference type="InterPro" id="IPR045339">
    <property type="entry name" value="DUF6534"/>
</dbReference>
<dbReference type="EMBL" id="KV722377">
    <property type="protein sequence ID" value="OCH91922.1"/>
    <property type="molecule type" value="Genomic_DNA"/>
</dbReference>
<feature type="transmembrane region" description="Helical" evidence="1">
    <location>
        <begin position="108"/>
        <end position="128"/>
    </location>
</feature>
<keyword evidence="1" id="KW-0812">Transmembrane</keyword>
<dbReference type="Proteomes" id="UP000250043">
    <property type="component" value="Unassembled WGS sequence"/>
</dbReference>
<organism evidence="3 4">
    <name type="scientific">Obba rivulosa</name>
    <dbReference type="NCBI Taxonomy" id="1052685"/>
    <lineage>
        <taxon>Eukaryota</taxon>
        <taxon>Fungi</taxon>
        <taxon>Dikarya</taxon>
        <taxon>Basidiomycota</taxon>
        <taxon>Agaricomycotina</taxon>
        <taxon>Agaricomycetes</taxon>
        <taxon>Polyporales</taxon>
        <taxon>Gelatoporiaceae</taxon>
        <taxon>Obba</taxon>
    </lineage>
</organism>
<accession>A0A8E2B1F4</accession>
<sequence length="270" mass="29593">MILDCLHAALITDAVYYYVVTNFGNIPSIVRPYWSLSAVPIVTTVITLIIRGIFAYRLWKLSGGGIVVPMAIIAGSLWIMGAATYFAIKISHVDSWFSAQRYSWSLYSGFGCETVVDVVITVSQCLYFRRLQNGLGFNSTNAVIHTLMVYSINTCVVTSLCGICCLITFAALPNTLIFIAFFCMLSKLYFNALLANLNARGVLRKNLDEPAHRLSGTATYLDTIMTFHAARSPVSLSFTVSSGMADSGSPEMPGFQFAMHKIALDSVIKV</sequence>
<evidence type="ECO:0000313" key="3">
    <source>
        <dbReference type="EMBL" id="OCH91922.1"/>
    </source>
</evidence>
<dbReference type="PANTHER" id="PTHR40465">
    <property type="entry name" value="CHROMOSOME 1, WHOLE GENOME SHOTGUN SEQUENCE"/>
    <property type="match status" value="1"/>
</dbReference>
<reference evidence="3 4" key="1">
    <citation type="submission" date="2016-07" db="EMBL/GenBank/DDBJ databases">
        <title>Draft genome of the white-rot fungus Obba rivulosa 3A-2.</title>
        <authorList>
            <consortium name="DOE Joint Genome Institute"/>
            <person name="Miettinen O."/>
            <person name="Riley R."/>
            <person name="Acob R."/>
            <person name="Barry K."/>
            <person name="Cullen D."/>
            <person name="De Vries R."/>
            <person name="Hainaut M."/>
            <person name="Hatakka A."/>
            <person name="Henrissat B."/>
            <person name="Hilden K."/>
            <person name="Kuo R."/>
            <person name="Labutti K."/>
            <person name="Lipzen A."/>
            <person name="Makela M.R."/>
            <person name="Sandor L."/>
            <person name="Spatafora J.W."/>
            <person name="Grigoriev I.V."/>
            <person name="Hibbett D.S."/>
        </authorList>
    </citation>
    <scope>NUCLEOTIDE SEQUENCE [LARGE SCALE GENOMIC DNA]</scope>
    <source>
        <strain evidence="3 4">3A-2</strain>
    </source>
</reference>
<evidence type="ECO:0000313" key="4">
    <source>
        <dbReference type="Proteomes" id="UP000250043"/>
    </source>
</evidence>
<name>A0A8E2B1F4_9APHY</name>
<feature type="transmembrane region" description="Helical" evidence="1">
    <location>
        <begin position="149"/>
        <end position="170"/>
    </location>
</feature>
<evidence type="ECO:0000259" key="2">
    <source>
        <dbReference type="Pfam" id="PF20152"/>
    </source>
</evidence>
<feature type="domain" description="DUF6534" evidence="2">
    <location>
        <begin position="114"/>
        <end position="200"/>
    </location>
</feature>
<gene>
    <name evidence="3" type="ORF">OBBRIDRAFT_487959</name>
</gene>
<keyword evidence="1" id="KW-1133">Transmembrane helix</keyword>
<dbReference type="OrthoDB" id="3270417at2759"/>